<name>A0A419RSH1_9SPHN</name>
<feature type="transmembrane region" description="Helical" evidence="5">
    <location>
        <begin position="384"/>
        <end position="406"/>
    </location>
</feature>
<feature type="transmembrane region" description="Helical" evidence="5">
    <location>
        <begin position="20"/>
        <end position="38"/>
    </location>
</feature>
<keyword evidence="3 5" id="KW-1133">Transmembrane helix</keyword>
<gene>
    <name evidence="7" type="ORF">D6201_04565</name>
</gene>
<keyword evidence="8" id="KW-1185">Reference proteome</keyword>
<comment type="subcellular location">
    <subcellularLocation>
        <location evidence="1">Membrane</location>
        <topology evidence="1">Multi-pass membrane protein</topology>
    </subcellularLocation>
</comment>
<feature type="transmembrane region" description="Helical" evidence="5">
    <location>
        <begin position="293"/>
        <end position="315"/>
    </location>
</feature>
<evidence type="ECO:0000256" key="2">
    <source>
        <dbReference type="ARBA" id="ARBA00022692"/>
    </source>
</evidence>
<comment type="caution">
    <text evidence="7">The sequence shown here is derived from an EMBL/GenBank/DDBJ whole genome shotgun (WGS) entry which is preliminary data.</text>
</comment>
<protein>
    <submittedName>
        <fullName evidence="7">O-antigen ligase domain-containing protein</fullName>
    </submittedName>
</protein>
<accession>A0A419RSH1</accession>
<organism evidence="7 8">
    <name type="scientific">Aurantiacibacter aquimixticola</name>
    <dbReference type="NCBI Taxonomy" id="1958945"/>
    <lineage>
        <taxon>Bacteria</taxon>
        <taxon>Pseudomonadati</taxon>
        <taxon>Pseudomonadota</taxon>
        <taxon>Alphaproteobacteria</taxon>
        <taxon>Sphingomonadales</taxon>
        <taxon>Erythrobacteraceae</taxon>
        <taxon>Aurantiacibacter</taxon>
    </lineage>
</organism>
<dbReference type="InterPro" id="IPR007016">
    <property type="entry name" value="O-antigen_ligase-rel_domated"/>
</dbReference>
<feature type="transmembrane region" description="Helical" evidence="5">
    <location>
        <begin position="254"/>
        <end position="273"/>
    </location>
</feature>
<dbReference type="InterPro" id="IPR051533">
    <property type="entry name" value="WaaL-like"/>
</dbReference>
<dbReference type="Pfam" id="PF04932">
    <property type="entry name" value="Wzy_C"/>
    <property type="match status" value="1"/>
</dbReference>
<dbReference type="PANTHER" id="PTHR37422:SF13">
    <property type="entry name" value="LIPOPOLYSACCHARIDE BIOSYNTHESIS PROTEIN PA4999-RELATED"/>
    <property type="match status" value="1"/>
</dbReference>
<dbReference type="GO" id="GO:0016020">
    <property type="term" value="C:membrane"/>
    <property type="evidence" value="ECO:0007669"/>
    <property type="project" value="UniProtKB-SubCell"/>
</dbReference>
<dbReference type="GO" id="GO:0016874">
    <property type="term" value="F:ligase activity"/>
    <property type="evidence" value="ECO:0007669"/>
    <property type="project" value="UniProtKB-KW"/>
</dbReference>
<keyword evidence="2 5" id="KW-0812">Transmembrane</keyword>
<feature type="transmembrane region" description="Helical" evidence="5">
    <location>
        <begin position="71"/>
        <end position="91"/>
    </location>
</feature>
<reference evidence="7 8" key="1">
    <citation type="journal article" date="2017" name="Int. J. Syst. Evol. Microbiol.">
        <title>Erythrobacter aquimixticola sp. nov., isolated from the junction between the ocean and a freshwater spring.</title>
        <authorList>
            <person name="Park S."/>
            <person name="Jung Y.T."/>
            <person name="Choi S.J."/>
            <person name="Yoon J.H."/>
        </authorList>
    </citation>
    <scope>NUCLEOTIDE SEQUENCE [LARGE SCALE GENOMIC DNA]</scope>
    <source>
        <strain evidence="7 8">JSSK-14</strain>
    </source>
</reference>
<keyword evidence="7" id="KW-0436">Ligase</keyword>
<dbReference type="EMBL" id="RAHX01000001">
    <property type="protein sequence ID" value="RJY08726.1"/>
    <property type="molecule type" value="Genomic_DNA"/>
</dbReference>
<evidence type="ECO:0000256" key="1">
    <source>
        <dbReference type="ARBA" id="ARBA00004141"/>
    </source>
</evidence>
<feature type="transmembrane region" description="Helical" evidence="5">
    <location>
        <begin position="201"/>
        <end position="220"/>
    </location>
</feature>
<proteinExistence type="predicted"/>
<evidence type="ECO:0000256" key="3">
    <source>
        <dbReference type="ARBA" id="ARBA00022989"/>
    </source>
</evidence>
<evidence type="ECO:0000259" key="6">
    <source>
        <dbReference type="Pfam" id="PF04932"/>
    </source>
</evidence>
<sequence length="471" mass="50877">MPRTGRSMSAQSQKLGTDLLAPRLMFALFVLFALFGGASRGDEFVLVLLRPVILVMAAVALWTWEIDRFKVGWPIISPIVAIAFLCILQLVPLPPSIWADLPGREAIVGIDQLLFDNLPWRPITMSPSATYNALFYSLTMVGAFLVFSAAAKDREATILRAILAIATISVVIALISAQIGMRLYRPYDIMSVGPSGLFSNANHFGVFCSVGMLVALRLVSIDRLVGGQATQWIAFSGLAVLMLVGAVLSTSRLAFATAGIAVACSSLVFLRHVVFASASERGSRVLKTKKQQWIIGGSIVIAAVLTIALFIYVAFIQREASLGNFEEVELTESLRVRLAPILLTMAADQWLAGIGFGSFADYYAIIEPTEFVGPQYVNQAHNDLAQFFIEGGILSAFIALAGLAWLAWRVFGLFRAGYGNCGIILIGLLVIVALGSTVDYVLRVPLFAYVTGALLIVWLNAVNGKQHKGAI</sequence>
<dbReference type="PANTHER" id="PTHR37422">
    <property type="entry name" value="TEICHURONIC ACID BIOSYNTHESIS PROTEIN TUAE"/>
    <property type="match status" value="1"/>
</dbReference>
<evidence type="ECO:0000313" key="8">
    <source>
        <dbReference type="Proteomes" id="UP000285232"/>
    </source>
</evidence>
<feature type="transmembrane region" description="Helical" evidence="5">
    <location>
        <begin position="133"/>
        <end position="151"/>
    </location>
</feature>
<evidence type="ECO:0000313" key="7">
    <source>
        <dbReference type="EMBL" id="RJY08726.1"/>
    </source>
</evidence>
<feature type="transmembrane region" description="Helical" evidence="5">
    <location>
        <begin position="444"/>
        <end position="462"/>
    </location>
</feature>
<feature type="transmembrane region" description="Helical" evidence="5">
    <location>
        <begin position="158"/>
        <end position="181"/>
    </location>
</feature>
<dbReference type="Proteomes" id="UP000285232">
    <property type="component" value="Unassembled WGS sequence"/>
</dbReference>
<feature type="transmembrane region" description="Helical" evidence="5">
    <location>
        <begin position="232"/>
        <end position="248"/>
    </location>
</feature>
<feature type="transmembrane region" description="Helical" evidence="5">
    <location>
        <begin position="418"/>
        <end position="438"/>
    </location>
</feature>
<evidence type="ECO:0000256" key="4">
    <source>
        <dbReference type="ARBA" id="ARBA00023136"/>
    </source>
</evidence>
<feature type="transmembrane region" description="Helical" evidence="5">
    <location>
        <begin position="44"/>
        <end position="64"/>
    </location>
</feature>
<evidence type="ECO:0000256" key="5">
    <source>
        <dbReference type="SAM" id="Phobius"/>
    </source>
</evidence>
<dbReference type="OrthoDB" id="7628239at2"/>
<keyword evidence="4 5" id="KW-0472">Membrane</keyword>
<dbReference type="AlphaFoldDB" id="A0A419RSH1"/>
<feature type="domain" description="O-antigen ligase-related" evidence="6">
    <location>
        <begin position="238"/>
        <end position="398"/>
    </location>
</feature>